<feature type="region of interest" description="Disordered" evidence="2">
    <location>
        <begin position="434"/>
        <end position="498"/>
    </location>
</feature>
<organism evidence="3 4">
    <name type="scientific">Bodo saltans</name>
    <name type="common">Flagellated protozoan</name>
    <dbReference type="NCBI Taxonomy" id="75058"/>
    <lineage>
        <taxon>Eukaryota</taxon>
        <taxon>Discoba</taxon>
        <taxon>Euglenozoa</taxon>
        <taxon>Kinetoplastea</taxon>
        <taxon>Metakinetoplastina</taxon>
        <taxon>Eubodonida</taxon>
        <taxon>Bodonidae</taxon>
        <taxon>Bodo</taxon>
    </lineage>
</organism>
<feature type="region of interest" description="Disordered" evidence="2">
    <location>
        <begin position="312"/>
        <end position="417"/>
    </location>
</feature>
<feature type="region of interest" description="Disordered" evidence="2">
    <location>
        <begin position="695"/>
        <end position="739"/>
    </location>
</feature>
<reference evidence="4" key="1">
    <citation type="submission" date="2015-09" db="EMBL/GenBank/DDBJ databases">
        <authorList>
            <consortium name="Pathogen Informatics"/>
        </authorList>
    </citation>
    <scope>NUCLEOTIDE SEQUENCE [LARGE SCALE GENOMIC DNA]</scope>
    <source>
        <strain evidence="4">Lake Konstanz</strain>
    </source>
</reference>
<name>A0A0S4J7X9_BODSA</name>
<sequence>MSSDDEGRRDERRERRRQRVHDRLANLIEENRMLTLLTQEDAEEVQKMRYDIETSEIEKRRLVAVNEQQDTMIRQMQDQILHLEHCKFVADVQARTIEQQDKSIKELMEENKLQAAQSQLDAETIKTLHRQVNEATLERDRLATRVGKAIQTREEAEAEVKMLLIHADELRNSNVQLAAKMIALEERCQAFEEEDYADFFTRVSRRDIASGNLNGVDAQLLMIKRKGTPPTEKRLESLAAEAGITVEAMAAAELRMPAVVRVADITASHHHFPPARGIMDLSPEQLKILAQSSPSVSPKKFSAYALQSQFGISPDHKSKKNQEQKSPSSNERRDSKEFADLSQRRTDLPLPKSVHQRGSVQGITGDGDGGLSSSQQLQALVEDSDAPQELSSSTTDSSAALGASSSAAGGGKGAATRKRGMLHIISPREEELLLKQQQQQSEATPTKLAAIGGAAELRLSPTTSSSTTGAGSSSSTGAATSSSSNKTPHRSGNISPSYNYLVITPERHGGVVLQGQPATAPVFQDSPPPASQAPRAAPAMELRRRAVDEDRPMHSPPPAHELRRPAPISVAADPPAIPNAARPKVQQQEGGAASSSNAGGGGGGGGRSPAQNINSMDITRALPAVGGIQRKGAQQQQQHPGGGTSPQVPTIQIQPSSTNSSHHSGHNNSHNHHRRPLASLPVRDALSGSIVSGGEGVGAVDGEDDNDGVLSGVRLLSPNNLGVGDSDSSDDDDALDSPSKLSVERGTLLREQIQQQQQQGGRRRDDATSRVLNSGGEVISSQQYAGDAKVHVMASGSTASHSKADGGGGATFKTNKELRQQRDLRPFRDESNINIASNKNTQHSSSTSAAPSAARVVDDSSQSGDDTMARKQNHKSSSSSASAAGAGASTKQGRNNNVNLLSGGSKFLPPIANSMPPQSPGYLANRPSTCPLVVEAVYGERGGSTDEEKMYLVKFVSVESEQWTSASNMDPDCEPLKEWKRSKAKMRQQAQQKLAGKAAV</sequence>
<feature type="compositionally biased region" description="Low complexity" evidence="2">
    <location>
        <begin position="462"/>
        <end position="484"/>
    </location>
</feature>
<accession>A0A0S4J7X9</accession>
<feature type="compositionally biased region" description="Low complexity" evidence="2">
    <location>
        <begin position="391"/>
        <end position="407"/>
    </location>
</feature>
<feature type="region of interest" description="Disordered" evidence="2">
    <location>
        <begin position="980"/>
        <end position="1000"/>
    </location>
</feature>
<protein>
    <submittedName>
        <fullName evidence="3">Uncharacterized protein</fullName>
    </submittedName>
</protein>
<dbReference type="EMBL" id="CYKH01001067">
    <property type="protein sequence ID" value="CUG81659.1"/>
    <property type="molecule type" value="Genomic_DNA"/>
</dbReference>
<feature type="compositionally biased region" description="Low complexity" evidence="2">
    <location>
        <begin position="876"/>
        <end position="889"/>
    </location>
</feature>
<dbReference type="VEuPathDB" id="TriTrypDB:BSAL_86795"/>
<evidence type="ECO:0000313" key="4">
    <source>
        <dbReference type="Proteomes" id="UP000051952"/>
    </source>
</evidence>
<feature type="compositionally biased region" description="Polar residues" evidence="2">
    <location>
        <begin position="832"/>
        <end position="843"/>
    </location>
</feature>
<feature type="compositionally biased region" description="Basic residues" evidence="2">
    <location>
        <begin position="663"/>
        <end position="676"/>
    </location>
</feature>
<evidence type="ECO:0000256" key="2">
    <source>
        <dbReference type="SAM" id="MobiDB-lite"/>
    </source>
</evidence>
<feature type="region of interest" description="Disordered" evidence="2">
    <location>
        <begin position="795"/>
        <end position="902"/>
    </location>
</feature>
<evidence type="ECO:0000313" key="3">
    <source>
        <dbReference type="EMBL" id="CUG81659.1"/>
    </source>
</evidence>
<gene>
    <name evidence="3" type="ORF">BSAL_86795</name>
</gene>
<proteinExistence type="predicted"/>
<feature type="compositionally biased region" description="Low complexity" evidence="2">
    <location>
        <begin position="988"/>
        <end position="1000"/>
    </location>
</feature>
<feature type="compositionally biased region" description="Polar residues" evidence="2">
    <location>
        <begin position="890"/>
        <end position="902"/>
    </location>
</feature>
<feature type="compositionally biased region" description="Gly residues" evidence="2">
    <location>
        <begin position="598"/>
        <end position="607"/>
    </location>
</feature>
<evidence type="ECO:0000256" key="1">
    <source>
        <dbReference type="SAM" id="Coils"/>
    </source>
</evidence>
<keyword evidence="1" id="KW-0175">Coiled coil</keyword>
<feature type="coiled-coil region" evidence="1">
    <location>
        <begin position="97"/>
        <end position="194"/>
    </location>
</feature>
<feature type="compositionally biased region" description="Polar residues" evidence="2">
    <location>
        <begin position="645"/>
        <end position="655"/>
    </location>
</feature>
<feature type="compositionally biased region" description="Low complexity" evidence="2">
    <location>
        <begin position="626"/>
        <end position="639"/>
    </location>
</feature>
<dbReference type="Proteomes" id="UP000051952">
    <property type="component" value="Unassembled WGS sequence"/>
</dbReference>
<dbReference type="AlphaFoldDB" id="A0A0S4J7X9"/>
<feature type="compositionally biased region" description="Basic and acidic residues" evidence="2">
    <location>
        <begin position="330"/>
        <end position="347"/>
    </location>
</feature>
<feature type="compositionally biased region" description="Basic and acidic residues" evidence="2">
    <location>
        <begin position="314"/>
        <end position="323"/>
    </location>
</feature>
<feature type="compositionally biased region" description="Basic and acidic residues" evidence="2">
    <location>
        <begin position="541"/>
        <end position="553"/>
    </location>
</feature>
<feature type="compositionally biased region" description="Basic and acidic residues" evidence="2">
    <location>
        <begin position="814"/>
        <end position="831"/>
    </location>
</feature>
<feature type="region of interest" description="Disordered" evidence="2">
    <location>
        <begin position="516"/>
        <end position="676"/>
    </location>
</feature>
<keyword evidence="4" id="KW-1185">Reference proteome</keyword>
<feature type="compositionally biased region" description="Low complexity" evidence="2">
    <location>
        <begin position="844"/>
        <end position="854"/>
    </location>
</feature>